<comment type="caution">
    <text evidence="4">The sequence shown here is derived from an EMBL/GenBank/DDBJ whole genome shotgun (WGS) entry which is preliminary data.</text>
</comment>
<evidence type="ECO:0000259" key="3">
    <source>
        <dbReference type="PROSITE" id="PS50106"/>
    </source>
</evidence>
<accession>A0AA36JJW7</accession>
<proteinExistence type="predicted"/>
<keyword evidence="5" id="KW-1185">Reference proteome</keyword>
<dbReference type="InterPro" id="IPR000626">
    <property type="entry name" value="Ubiquitin-like_dom"/>
</dbReference>
<evidence type="ECO:0000313" key="4">
    <source>
        <dbReference type="EMBL" id="CAJ1406333.1"/>
    </source>
</evidence>
<feature type="compositionally biased region" description="Basic residues" evidence="1">
    <location>
        <begin position="537"/>
        <end position="547"/>
    </location>
</feature>
<feature type="domain" description="Ubiquitin-like" evidence="2">
    <location>
        <begin position="125"/>
        <end position="201"/>
    </location>
</feature>
<dbReference type="Proteomes" id="UP001178507">
    <property type="component" value="Unassembled WGS sequence"/>
</dbReference>
<dbReference type="PROSITE" id="PS50106">
    <property type="entry name" value="PDZ"/>
    <property type="match status" value="1"/>
</dbReference>
<feature type="region of interest" description="Disordered" evidence="1">
    <location>
        <begin position="490"/>
        <end position="547"/>
    </location>
</feature>
<dbReference type="InterPro" id="IPR029071">
    <property type="entry name" value="Ubiquitin-like_domsf"/>
</dbReference>
<dbReference type="AlphaFoldDB" id="A0AA36JJW7"/>
<gene>
    <name evidence="4" type="ORF">EVOR1521_LOCUS28324</name>
</gene>
<dbReference type="Gene3D" id="3.10.20.90">
    <property type="entry name" value="Phosphatidylinositol 3-kinase Catalytic Subunit, Chain A, domain 1"/>
    <property type="match status" value="1"/>
</dbReference>
<reference evidence="4" key="1">
    <citation type="submission" date="2023-08" db="EMBL/GenBank/DDBJ databases">
        <authorList>
            <person name="Chen Y."/>
            <person name="Shah S."/>
            <person name="Dougan E. K."/>
            <person name="Thang M."/>
            <person name="Chan C."/>
        </authorList>
    </citation>
    <scope>NUCLEOTIDE SEQUENCE</scope>
</reference>
<name>A0AA36JJW7_9DINO</name>
<dbReference type="SUPFAM" id="SSF54236">
    <property type="entry name" value="Ubiquitin-like"/>
    <property type="match status" value="2"/>
</dbReference>
<evidence type="ECO:0000313" key="5">
    <source>
        <dbReference type="Proteomes" id="UP001178507"/>
    </source>
</evidence>
<dbReference type="EMBL" id="CAUJNA010003625">
    <property type="protein sequence ID" value="CAJ1406333.1"/>
    <property type="molecule type" value="Genomic_DNA"/>
</dbReference>
<sequence>MEGQAFHFTALEREAFRPPPLQAKAGWKTLEAELQYQSQFCHDKLQKDLDALHAQVLSEVHRAVAQELQKVCSNMEGLHNQVVRDVATLSGTARQEVQSQKELLERRTAESSEAMVEAREVPKELHVRVRTAGGHDLFSGKLPAEKTVADLKEELRLVLPVPHAQQRLASLQHTLQDGTKLEEIFALQQEEIELYGMLRSSLSQSTPSPASAHDLDCTLYVEGGLLHLRAPQDNQHLGFYTPKLSLALPQLPLDRRIFVESVQEGSWAAEVRAGDELLKVMGRDVASLSKGEFGSLVDRALWNSGEFQFHRSSLDPYFGADGSVFCCIVSMEDEELLSLRVPQSLDVGALKQLVERFLRIPRSCQQLIQDHRPLEDEEPLPAHVVGVRLALLRLGLFTQEEFGAALKAGLDVELGLAFCDAAFLATGRVAVAAVEPARWSTMLRFLGDEDLETPSDGQVVAVLPRDDYDALLRLGPLNFLFRAADVPRAQPPLAPRAPPEANSSEAPEAAAPEAAAPEAAAPEAAAPEEAPVVQEHRRPRAKPRATG</sequence>
<dbReference type="InterPro" id="IPR001478">
    <property type="entry name" value="PDZ"/>
</dbReference>
<dbReference type="SUPFAM" id="SSF50156">
    <property type="entry name" value="PDZ domain-like"/>
    <property type="match status" value="1"/>
</dbReference>
<evidence type="ECO:0000259" key="2">
    <source>
        <dbReference type="PROSITE" id="PS50053"/>
    </source>
</evidence>
<dbReference type="CDD" id="cd17039">
    <property type="entry name" value="Ubl_ubiquitin_like"/>
    <property type="match status" value="2"/>
</dbReference>
<evidence type="ECO:0000256" key="1">
    <source>
        <dbReference type="SAM" id="MobiDB-lite"/>
    </source>
</evidence>
<organism evidence="4 5">
    <name type="scientific">Effrenium voratum</name>
    <dbReference type="NCBI Taxonomy" id="2562239"/>
    <lineage>
        <taxon>Eukaryota</taxon>
        <taxon>Sar</taxon>
        <taxon>Alveolata</taxon>
        <taxon>Dinophyceae</taxon>
        <taxon>Suessiales</taxon>
        <taxon>Symbiodiniaceae</taxon>
        <taxon>Effrenium</taxon>
    </lineage>
</organism>
<dbReference type="InterPro" id="IPR036034">
    <property type="entry name" value="PDZ_sf"/>
</dbReference>
<dbReference type="PROSITE" id="PS50053">
    <property type="entry name" value="UBIQUITIN_2"/>
    <property type="match status" value="1"/>
</dbReference>
<feature type="compositionally biased region" description="Low complexity" evidence="1">
    <location>
        <begin position="499"/>
        <end position="531"/>
    </location>
</feature>
<feature type="domain" description="PDZ" evidence="3">
    <location>
        <begin position="225"/>
        <end position="300"/>
    </location>
</feature>
<protein>
    <submittedName>
        <fullName evidence="4">Uncharacterized protein</fullName>
    </submittedName>
</protein>